<sequence length="461" mass="47787">MIVVIVGPFTRISARSRPGLGRNGPCGSPYGGLHQALSCFKFTRLRKSRSLSRQKAAPSSYSTPNEPSGIWQTSKILSWLDPGIMAFPGDSLDPEPQDSPALDYIMGYPAPAEDDPDDPEYAAAAASLKGPDMHAPLEPIDAAAGIAMRAGGRGRGSSGWGHATSLIEQLRQKAVSGSSSEGDEEGGERDWQSMDIPALLLSPHHADALHSFSSEEDTSAIPDFADMALAREADRAAQAAAELVPLELRPLARAANLLGFHQQQQQVRGSCRRGALDQAGVQRDSAPEPADVPLEANRFLGFCEPLTDEQLEAVAILVAAAEGANGMVSTAAAAGTEATTDPPAANPGGAAAAAAVIGGSGGKLKVMAAAAAALLDEGVEWLDAPRSANHQHLGATMDLEDRSVQLRRAPCTAAAERGMEGLVRTRVAAEAAHELAEAEAHVVHHGGGVAASGPMETHGSE</sequence>
<gene>
    <name evidence="1" type="ORF">Vretimale_3979</name>
</gene>
<dbReference type="EMBL" id="BNCQ01000006">
    <property type="protein sequence ID" value="GIL98789.1"/>
    <property type="molecule type" value="Genomic_DNA"/>
</dbReference>
<proteinExistence type="predicted"/>
<organism evidence="1 2">
    <name type="scientific">Volvox reticuliferus</name>
    <dbReference type="NCBI Taxonomy" id="1737510"/>
    <lineage>
        <taxon>Eukaryota</taxon>
        <taxon>Viridiplantae</taxon>
        <taxon>Chlorophyta</taxon>
        <taxon>core chlorophytes</taxon>
        <taxon>Chlorophyceae</taxon>
        <taxon>CS clade</taxon>
        <taxon>Chlamydomonadales</taxon>
        <taxon>Volvocaceae</taxon>
        <taxon>Volvox</taxon>
    </lineage>
</organism>
<dbReference type="Proteomes" id="UP000722791">
    <property type="component" value="Unassembled WGS sequence"/>
</dbReference>
<reference evidence="1" key="1">
    <citation type="journal article" date="2021" name="Proc. Natl. Acad. Sci. U.S.A.">
        <title>Three genomes in the algal genus Volvox reveal the fate of a haploid sex-determining region after a transition to homothallism.</title>
        <authorList>
            <person name="Yamamoto K."/>
            <person name="Hamaji T."/>
            <person name="Kawai-Toyooka H."/>
            <person name="Matsuzaki R."/>
            <person name="Takahashi F."/>
            <person name="Nishimura Y."/>
            <person name="Kawachi M."/>
            <person name="Noguchi H."/>
            <person name="Minakuchi Y."/>
            <person name="Umen J.G."/>
            <person name="Toyoda A."/>
            <person name="Nozaki H."/>
        </authorList>
    </citation>
    <scope>NUCLEOTIDE SEQUENCE</scope>
    <source>
        <strain evidence="1">NIES-3785</strain>
    </source>
</reference>
<comment type="caution">
    <text evidence="1">The sequence shown here is derived from an EMBL/GenBank/DDBJ whole genome shotgun (WGS) entry which is preliminary data.</text>
</comment>
<dbReference type="AlphaFoldDB" id="A0A8J4DB72"/>
<evidence type="ECO:0000313" key="2">
    <source>
        <dbReference type="Proteomes" id="UP000722791"/>
    </source>
</evidence>
<accession>A0A8J4DB72</accession>
<name>A0A8J4DB72_9CHLO</name>
<evidence type="ECO:0000313" key="1">
    <source>
        <dbReference type="EMBL" id="GIL98789.1"/>
    </source>
</evidence>
<protein>
    <submittedName>
        <fullName evidence="1">Uncharacterized protein</fullName>
    </submittedName>
</protein>